<dbReference type="PANTHER" id="PTHR20932:SF8">
    <property type="entry name" value="LD22649P"/>
    <property type="match status" value="1"/>
</dbReference>
<dbReference type="PANTHER" id="PTHR20932">
    <property type="entry name" value="LYSM AND PUTATIVE PEPTIDOGLYCAN-BINDING DOMAIN-CONTAINING PROTEIN"/>
    <property type="match status" value="1"/>
</dbReference>
<comment type="caution">
    <text evidence="2">The sequence shown here is derived from an EMBL/GenBank/DDBJ whole genome shotgun (WGS) entry which is preliminary data.</text>
</comment>
<proteinExistence type="predicted"/>
<gene>
    <name evidence="2" type="ORF">LITE_LOCUS18278</name>
</gene>
<dbReference type="Gene3D" id="1.20.1280.50">
    <property type="match status" value="1"/>
</dbReference>
<dbReference type="AlphaFoldDB" id="A0AAV0KD08"/>
<dbReference type="InterPro" id="IPR045030">
    <property type="entry name" value="LYSM1-4"/>
</dbReference>
<evidence type="ECO:0000313" key="2">
    <source>
        <dbReference type="EMBL" id="CAI0420140.1"/>
    </source>
</evidence>
<evidence type="ECO:0000313" key="3">
    <source>
        <dbReference type="Proteomes" id="UP001154282"/>
    </source>
</evidence>
<accession>A0AAV0KD08</accession>
<reference evidence="2" key="1">
    <citation type="submission" date="2022-08" db="EMBL/GenBank/DDBJ databases">
        <authorList>
            <person name="Gutierrez-Valencia J."/>
        </authorList>
    </citation>
    <scope>NUCLEOTIDE SEQUENCE</scope>
</reference>
<protein>
    <recommendedName>
        <fullName evidence="1">F-box domain-containing protein</fullName>
    </recommendedName>
</protein>
<sequence length="103" mass="11483">MADLARASCVSRAWNAVASDDEITRRAFMAPWKLKEVVGKPGSGGFWRDNGIGKFAVSHKIVRGDSVASLAVKYSVQVFFNLPFPPIVFDRELSSLYRETNKF</sequence>
<dbReference type="SUPFAM" id="SSF81383">
    <property type="entry name" value="F-box domain"/>
    <property type="match status" value="1"/>
</dbReference>
<organism evidence="2 3">
    <name type="scientific">Linum tenue</name>
    <dbReference type="NCBI Taxonomy" id="586396"/>
    <lineage>
        <taxon>Eukaryota</taxon>
        <taxon>Viridiplantae</taxon>
        <taxon>Streptophyta</taxon>
        <taxon>Embryophyta</taxon>
        <taxon>Tracheophyta</taxon>
        <taxon>Spermatophyta</taxon>
        <taxon>Magnoliopsida</taxon>
        <taxon>eudicotyledons</taxon>
        <taxon>Gunneridae</taxon>
        <taxon>Pentapetalae</taxon>
        <taxon>rosids</taxon>
        <taxon>fabids</taxon>
        <taxon>Malpighiales</taxon>
        <taxon>Linaceae</taxon>
        <taxon>Linum</taxon>
    </lineage>
</organism>
<dbReference type="InterPro" id="IPR001810">
    <property type="entry name" value="F-box_dom"/>
</dbReference>
<dbReference type="EMBL" id="CAMGYJ010000005">
    <property type="protein sequence ID" value="CAI0420140.1"/>
    <property type="molecule type" value="Genomic_DNA"/>
</dbReference>
<dbReference type="Pfam" id="PF12937">
    <property type="entry name" value="F-box-like"/>
    <property type="match status" value="1"/>
</dbReference>
<evidence type="ECO:0000259" key="1">
    <source>
        <dbReference type="Pfam" id="PF12937"/>
    </source>
</evidence>
<dbReference type="InterPro" id="IPR036047">
    <property type="entry name" value="F-box-like_dom_sf"/>
</dbReference>
<keyword evidence="3" id="KW-1185">Reference proteome</keyword>
<dbReference type="Proteomes" id="UP001154282">
    <property type="component" value="Unassembled WGS sequence"/>
</dbReference>
<feature type="domain" description="F-box" evidence="1">
    <location>
        <begin position="2"/>
        <end position="28"/>
    </location>
</feature>
<name>A0AAV0KD08_9ROSI</name>